<proteinExistence type="inferred from homology"/>
<evidence type="ECO:0000256" key="1">
    <source>
        <dbReference type="ARBA" id="ARBA00006611"/>
    </source>
</evidence>
<dbReference type="EMBL" id="VOBQ01000011">
    <property type="protein sequence ID" value="TWO70671.1"/>
    <property type="molecule type" value="Genomic_DNA"/>
</dbReference>
<feature type="domain" description="Bacterial type II secretion system protein E" evidence="2">
    <location>
        <begin position="155"/>
        <end position="331"/>
    </location>
</feature>
<dbReference type="SUPFAM" id="SSF52540">
    <property type="entry name" value="P-loop containing nucleoside triphosphate hydrolases"/>
    <property type="match status" value="1"/>
</dbReference>
<dbReference type="GO" id="GO:0016887">
    <property type="term" value="F:ATP hydrolysis activity"/>
    <property type="evidence" value="ECO:0007669"/>
    <property type="project" value="InterPro"/>
</dbReference>
<evidence type="ECO:0000259" key="2">
    <source>
        <dbReference type="Pfam" id="PF00437"/>
    </source>
</evidence>
<dbReference type="PANTHER" id="PTHR30486">
    <property type="entry name" value="TWITCHING MOTILITY PROTEIN PILT"/>
    <property type="match status" value="1"/>
</dbReference>
<reference evidence="3 4" key="1">
    <citation type="submission" date="2019-07" db="EMBL/GenBank/DDBJ databases">
        <title>Caenimonas sedimenti sp. nov., isolated from activated sludge.</title>
        <authorList>
            <person name="Xu J."/>
        </authorList>
    </citation>
    <scope>NUCLEOTIDE SEQUENCE [LARGE SCALE GENOMIC DNA]</scope>
    <source>
        <strain evidence="3 4">HX-9-20</strain>
    </source>
</reference>
<dbReference type="Pfam" id="PF00437">
    <property type="entry name" value="T2SSE"/>
    <property type="match status" value="1"/>
</dbReference>
<dbReference type="Gene3D" id="3.40.50.300">
    <property type="entry name" value="P-loop containing nucleotide triphosphate hydrolases"/>
    <property type="match status" value="1"/>
</dbReference>
<gene>
    <name evidence="3" type="ORF">FN976_14025</name>
</gene>
<comment type="similarity">
    <text evidence="1">Belongs to the GSP E family.</text>
</comment>
<protein>
    <recommendedName>
        <fullName evidence="2">Bacterial type II secretion system protein E domain-containing protein</fullName>
    </recommendedName>
</protein>
<accession>A0A562ZQP8</accession>
<sequence>MVPRAHAIPPLKKPNMPTEVNEVALPQNKRSALATTLWACQHFAAGITDLLVHEGEVIRAKTAAGVVPLSRVGNLPNADLVIHADEIKHFLASYVDNMPTTASANEYWERHIQPRLDRQESINRSLPIPPASKNQEPAQLRISLFLHARGRLAMSIRLVTQPTDLESVGLPEPLVDRIKTNPRGLIIITGATGSGKTRTAYSILQYLNHHSQGHILTIEDPIELNIKSAGCVVTQREVGYDTVSFYEGLLAAMRQAPEAVLAGEVRDQDAAQTAILGGESGALMLVTTHGSSIVGTIKRILALSGGSDAFRSVLAGSLIGIVRLDLVAHTDGKQFSLVNETLMGTTTVAQALQAGDWGAVEQICSRQTPTPDFFPMKPHIDALVKQKRVSLDAASRLQYAR</sequence>
<comment type="caution">
    <text evidence="3">The sequence shown here is derived from an EMBL/GenBank/DDBJ whole genome shotgun (WGS) entry which is preliminary data.</text>
</comment>
<evidence type="ECO:0000313" key="3">
    <source>
        <dbReference type="EMBL" id="TWO70671.1"/>
    </source>
</evidence>
<name>A0A562ZQP8_9BURK</name>
<organism evidence="3 4">
    <name type="scientific">Caenimonas sedimenti</name>
    <dbReference type="NCBI Taxonomy" id="2596921"/>
    <lineage>
        <taxon>Bacteria</taxon>
        <taxon>Pseudomonadati</taxon>
        <taxon>Pseudomonadota</taxon>
        <taxon>Betaproteobacteria</taxon>
        <taxon>Burkholderiales</taxon>
        <taxon>Comamonadaceae</taxon>
        <taxon>Caenimonas</taxon>
    </lineage>
</organism>
<dbReference type="InterPro" id="IPR001482">
    <property type="entry name" value="T2SS/T4SS_dom"/>
</dbReference>
<dbReference type="OrthoDB" id="5790493at2"/>
<dbReference type="Proteomes" id="UP000318199">
    <property type="component" value="Unassembled WGS sequence"/>
</dbReference>
<dbReference type="InterPro" id="IPR050921">
    <property type="entry name" value="T4SS_GSP_E_ATPase"/>
</dbReference>
<keyword evidence="4" id="KW-1185">Reference proteome</keyword>
<dbReference type="InterPro" id="IPR027417">
    <property type="entry name" value="P-loop_NTPase"/>
</dbReference>
<dbReference type="PANTHER" id="PTHR30486:SF12">
    <property type="entry name" value="TYPE IV PILUS ATPASE PILU"/>
    <property type="match status" value="1"/>
</dbReference>
<dbReference type="AlphaFoldDB" id="A0A562ZQP8"/>
<evidence type="ECO:0000313" key="4">
    <source>
        <dbReference type="Proteomes" id="UP000318199"/>
    </source>
</evidence>